<dbReference type="SMART" id="SM00066">
    <property type="entry name" value="GAL4"/>
    <property type="match status" value="1"/>
</dbReference>
<keyword evidence="5" id="KW-1133">Transmembrane helix</keyword>
<name>A0ABR2XNG8_9PEZI</name>
<dbReference type="PANTHER" id="PTHR31001">
    <property type="entry name" value="UNCHARACTERIZED TRANSCRIPTIONAL REGULATORY PROTEIN"/>
    <property type="match status" value="1"/>
</dbReference>
<dbReference type="InterPro" id="IPR007219">
    <property type="entry name" value="XnlR_reg_dom"/>
</dbReference>
<keyword evidence="3" id="KW-0539">Nucleus</keyword>
<comment type="subcellular location">
    <subcellularLocation>
        <location evidence="1">Nucleus</location>
    </subcellularLocation>
</comment>
<evidence type="ECO:0000259" key="6">
    <source>
        <dbReference type="PROSITE" id="PS50048"/>
    </source>
</evidence>
<evidence type="ECO:0000256" key="4">
    <source>
        <dbReference type="SAM" id="MobiDB-lite"/>
    </source>
</evidence>
<dbReference type="SMART" id="SM00906">
    <property type="entry name" value="Fungal_trans"/>
    <property type="match status" value="1"/>
</dbReference>
<dbReference type="SUPFAM" id="SSF57701">
    <property type="entry name" value="Zn2/Cys6 DNA-binding domain"/>
    <property type="match status" value="1"/>
</dbReference>
<protein>
    <recommendedName>
        <fullName evidence="6">Zn(2)-C6 fungal-type domain-containing protein</fullName>
    </recommendedName>
</protein>
<evidence type="ECO:0000313" key="7">
    <source>
        <dbReference type="EMBL" id="KAK9775348.1"/>
    </source>
</evidence>
<dbReference type="PROSITE" id="PS50048">
    <property type="entry name" value="ZN2_CY6_FUNGAL_2"/>
    <property type="match status" value="1"/>
</dbReference>
<dbReference type="InterPro" id="IPR050613">
    <property type="entry name" value="Sec_Metabolite_Reg"/>
</dbReference>
<dbReference type="PROSITE" id="PS00463">
    <property type="entry name" value="ZN2_CY6_FUNGAL_1"/>
    <property type="match status" value="1"/>
</dbReference>
<evidence type="ECO:0000313" key="8">
    <source>
        <dbReference type="Proteomes" id="UP001465668"/>
    </source>
</evidence>
<evidence type="ECO:0000256" key="1">
    <source>
        <dbReference type="ARBA" id="ARBA00004123"/>
    </source>
</evidence>
<dbReference type="EMBL" id="JARVKM010000035">
    <property type="protein sequence ID" value="KAK9775348.1"/>
    <property type="molecule type" value="Genomic_DNA"/>
</dbReference>
<comment type="caution">
    <text evidence="7">The sequence shown here is derived from an EMBL/GenBank/DDBJ whole genome shotgun (WGS) entry which is preliminary data.</text>
</comment>
<sequence>MAASSAFPARLMARTKGREKLQLSCNFCRKRKLRCDRKQPCESCIRLGQAATCHVPFPQLQRTQGHGPVDPDIQNTFQGRIDHLESLVRSLVEKQQDKTATLNPRNNLALKGTASEDEGVLTYDFGRINLQVHESSYVESSHWMAILDEISDLKDLMRGQRDCCHHQGDPERPPEADLFLFQTYPITKMQILAAIPPRLVVDSMITKHFDSADMPVSLVIHRRVFLKQYEDFWADPLAFPIMWVTILFAMMFMVAHRTLFVDGGLDKLDKETLVEYQEIVKNSREKMIQCLRMGNYMRGTPHTIEALLSFLQVEYIQGEDTKERCWQLVGVIVRVALKMGYHRDGSHFPEMSAFEAEMRRRTWHILTQFDTASASQIGLPRMIKQAQCDTAEPRNLLDDDFDDTTTTLPPARPQTEHTLSQFLTYKSRVVSVYGMICDFTTSSRQRNYDEAMSLQKMLDAAYAQKPPVLELKPMHESITDGPDLVTRRVYMAMSYYHAQMTLHRKFIILAKTNNKYAFSHTVCIGAAFNVLRLQAEMFEQCQPGRILHADRWKILILIQSEFLLATTILCVNLDDDIRNMPQRKSPLSSGEIYQRSVSALQSSKAIWKQQEAMSKEAQMAVKAISVILNKAHRTVGMTNANSMSPSQLGITHLWTSPIATVAGGSESIRQGEDVDSTASRSFSDESMTHISSSSDFHPSLFQDNMSACIPSDLQTDINDGAWSELFDMDMSWDAWSQLQEFSANDE</sequence>
<evidence type="ECO:0000256" key="3">
    <source>
        <dbReference type="ARBA" id="ARBA00023242"/>
    </source>
</evidence>
<dbReference type="Pfam" id="PF04082">
    <property type="entry name" value="Fungal_trans"/>
    <property type="match status" value="1"/>
</dbReference>
<keyword evidence="8" id="KW-1185">Reference proteome</keyword>
<dbReference type="CDD" id="cd00067">
    <property type="entry name" value="GAL4"/>
    <property type="match status" value="1"/>
</dbReference>
<organism evidence="7 8">
    <name type="scientific">Seiridium cardinale</name>
    <dbReference type="NCBI Taxonomy" id="138064"/>
    <lineage>
        <taxon>Eukaryota</taxon>
        <taxon>Fungi</taxon>
        <taxon>Dikarya</taxon>
        <taxon>Ascomycota</taxon>
        <taxon>Pezizomycotina</taxon>
        <taxon>Sordariomycetes</taxon>
        <taxon>Xylariomycetidae</taxon>
        <taxon>Amphisphaeriales</taxon>
        <taxon>Sporocadaceae</taxon>
        <taxon>Seiridium</taxon>
    </lineage>
</organism>
<dbReference type="Pfam" id="PF00172">
    <property type="entry name" value="Zn_clus"/>
    <property type="match status" value="1"/>
</dbReference>
<gene>
    <name evidence="7" type="ORF">SCAR479_08024</name>
</gene>
<dbReference type="InterPro" id="IPR001138">
    <property type="entry name" value="Zn2Cys6_DnaBD"/>
</dbReference>
<feature type="domain" description="Zn(2)-C6 fungal-type" evidence="6">
    <location>
        <begin position="24"/>
        <end position="55"/>
    </location>
</feature>
<evidence type="ECO:0000256" key="2">
    <source>
        <dbReference type="ARBA" id="ARBA00022723"/>
    </source>
</evidence>
<dbReference type="CDD" id="cd12148">
    <property type="entry name" value="fungal_TF_MHR"/>
    <property type="match status" value="1"/>
</dbReference>
<feature type="transmembrane region" description="Helical" evidence="5">
    <location>
        <begin position="232"/>
        <end position="255"/>
    </location>
</feature>
<accession>A0ABR2XNG8</accession>
<reference evidence="7 8" key="1">
    <citation type="submission" date="2024-02" db="EMBL/GenBank/DDBJ databases">
        <title>First draft genome assembly of two strains of Seiridium cardinale.</title>
        <authorList>
            <person name="Emiliani G."/>
            <person name="Scali E."/>
        </authorList>
    </citation>
    <scope>NUCLEOTIDE SEQUENCE [LARGE SCALE GENOMIC DNA]</scope>
    <source>
        <strain evidence="7 8">BM-138-000479</strain>
    </source>
</reference>
<keyword evidence="2" id="KW-0479">Metal-binding</keyword>
<dbReference type="Proteomes" id="UP001465668">
    <property type="component" value="Unassembled WGS sequence"/>
</dbReference>
<dbReference type="PANTHER" id="PTHR31001:SF74">
    <property type="entry name" value="ZN(II)2CYS6 TRANSCRIPTION FACTOR (EUROFUNG)"/>
    <property type="match status" value="1"/>
</dbReference>
<feature type="region of interest" description="Disordered" evidence="4">
    <location>
        <begin position="394"/>
        <end position="413"/>
    </location>
</feature>
<evidence type="ECO:0000256" key="5">
    <source>
        <dbReference type="SAM" id="Phobius"/>
    </source>
</evidence>
<proteinExistence type="predicted"/>
<dbReference type="Gene3D" id="4.10.240.10">
    <property type="entry name" value="Zn(2)-C6 fungal-type DNA-binding domain"/>
    <property type="match status" value="1"/>
</dbReference>
<keyword evidence="5" id="KW-0472">Membrane</keyword>
<dbReference type="InterPro" id="IPR036864">
    <property type="entry name" value="Zn2-C6_fun-type_DNA-bd_sf"/>
</dbReference>
<keyword evidence="5" id="KW-0812">Transmembrane</keyword>